<dbReference type="GeneID" id="14882370"/>
<dbReference type="PROSITE" id="PS50174">
    <property type="entry name" value="G_PATCH"/>
    <property type="match status" value="1"/>
</dbReference>
<sequence length="141" mass="16095">MDLDDPRFAMFVSQLESTGWKRGKGLGKNEDGETSTTLKTISDTRGIGWKQNLDYLKLDDVYAGKSESANDVKFVSSKKDFDKFATKKTDVEKKPRKIENAFHKKLDSIEAINVSLTFGRGKRSRGKLLRVQEQEKQMKEE</sequence>
<gene>
    <name evidence="2" type="ORF">EIN_375070</name>
</gene>
<proteinExistence type="predicted"/>
<keyword evidence="3" id="KW-1185">Reference proteome</keyword>
<name>A0A0A1TU29_ENTIV</name>
<organism evidence="2 3">
    <name type="scientific">Entamoeba invadens IP1</name>
    <dbReference type="NCBI Taxonomy" id="370355"/>
    <lineage>
        <taxon>Eukaryota</taxon>
        <taxon>Amoebozoa</taxon>
        <taxon>Evosea</taxon>
        <taxon>Archamoebae</taxon>
        <taxon>Mastigamoebida</taxon>
        <taxon>Entamoebidae</taxon>
        <taxon>Entamoeba</taxon>
    </lineage>
</organism>
<dbReference type="GO" id="GO:0003676">
    <property type="term" value="F:nucleic acid binding"/>
    <property type="evidence" value="ECO:0007669"/>
    <property type="project" value="InterPro"/>
</dbReference>
<evidence type="ECO:0000259" key="1">
    <source>
        <dbReference type="PROSITE" id="PS50174"/>
    </source>
</evidence>
<dbReference type="KEGG" id="eiv:EIN_375070"/>
<dbReference type="Proteomes" id="UP000014680">
    <property type="component" value="Unassembled WGS sequence"/>
</dbReference>
<dbReference type="OMA" id="ENAFHKK"/>
<dbReference type="InterPro" id="IPR000467">
    <property type="entry name" value="G_patch_dom"/>
</dbReference>
<evidence type="ECO:0000313" key="3">
    <source>
        <dbReference type="Proteomes" id="UP000014680"/>
    </source>
</evidence>
<dbReference type="OrthoDB" id="29523at2759"/>
<dbReference type="AlphaFoldDB" id="A0A0A1TU29"/>
<evidence type="ECO:0000313" key="2">
    <source>
        <dbReference type="EMBL" id="ELP83432.1"/>
    </source>
</evidence>
<dbReference type="RefSeq" id="XP_004182778.1">
    <property type="nucleotide sequence ID" value="XM_004182730.1"/>
</dbReference>
<feature type="domain" description="G-patch" evidence="1">
    <location>
        <begin position="15"/>
        <end position="32"/>
    </location>
</feature>
<dbReference type="EMBL" id="KB207268">
    <property type="protein sequence ID" value="ELP83432.1"/>
    <property type="molecule type" value="Genomic_DNA"/>
</dbReference>
<accession>A0A0A1TU29</accession>
<protein>
    <recommendedName>
        <fullName evidence="1">G-patch domain-containing protein</fullName>
    </recommendedName>
</protein>
<dbReference type="VEuPathDB" id="AmoebaDB:EIN_375070"/>
<reference evidence="2 3" key="1">
    <citation type="submission" date="2012-10" db="EMBL/GenBank/DDBJ databases">
        <authorList>
            <person name="Zafar N."/>
            <person name="Inman J."/>
            <person name="Hall N."/>
            <person name="Lorenzi H."/>
            <person name="Caler E."/>
        </authorList>
    </citation>
    <scope>NUCLEOTIDE SEQUENCE [LARGE SCALE GENOMIC DNA]</scope>
    <source>
        <strain evidence="2 3">IP1</strain>
    </source>
</reference>